<name>A0A1I3BDA0_9PLAN</name>
<organism evidence="2 3">
    <name type="scientific">Planctomicrobium piriforme</name>
    <dbReference type="NCBI Taxonomy" id="1576369"/>
    <lineage>
        <taxon>Bacteria</taxon>
        <taxon>Pseudomonadati</taxon>
        <taxon>Planctomycetota</taxon>
        <taxon>Planctomycetia</taxon>
        <taxon>Planctomycetales</taxon>
        <taxon>Planctomycetaceae</taxon>
        <taxon>Planctomicrobium</taxon>
    </lineage>
</organism>
<feature type="signal peptide" evidence="1">
    <location>
        <begin position="1"/>
        <end position="32"/>
    </location>
</feature>
<gene>
    <name evidence="2" type="ORF">SAMN05421753_101391</name>
</gene>
<keyword evidence="3" id="KW-1185">Reference proteome</keyword>
<evidence type="ECO:0000313" key="3">
    <source>
        <dbReference type="Proteomes" id="UP000199518"/>
    </source>
</evidence>
<evidence type="ECO:0008006" key="4">
    <source>
        <dbReference type="Google" id="ProtNLM"/>
    </source>
</evidence>
<feature type="chain" id="PRO_5011578076" description="Soil-associated protein, TIGR03435 family" evidence="1">
    <location>
        <begin position="33"/>
        <end position="465"/>
    </location>
</feature>
<dbReference type="Proteomes" id="UP000199518">
    <property type="component" value="Unassembled WGS sequence"/>
</dbReference>
<proteinExistence type="predicted"/>
<dbReference type="RefSeq" id="WP_139228177.1">
    <property type="nucleotide sequence ID" value="NZ_FOQD01000001.1"/>
</dbReference>
<sequence length="465" mass="50448">MSACRPIESVRLFSLAVACAALLRLVSQTATAGDAIRLAESYTDQRTYSTQSNITTSGKVLAAKGDGAKDELELAATVTFDFLSRRLPPAGRDAEALREVREFQAALLTTKVAGYETKVDLPENRQIIVVSGTREGLLSYSPQGQLTRETVDLLEIPGDSLSLLALLPLTEVRVGEEWLPADWVVQMLTGIEAVETSELKCRLDQATPTAAKVTFNGKIKGQKLGTNTTVTVIGALLFNLETQYLTQAKTIYTITSDVGTVNPGLDMKVTTVLSRKLADSPGELTDALLSRIPLEPSPEALGLKYLAGPWGLELSHSRDWHLFQAAYDGGAPVAILRLVEHGSLVAQCNFSPAPPAQTGAMTSLEKFEADIEQSLGERFGEVISRETIPLDDGRKVLRVAVSGNVVVKSVKGRADIPMNWIYYLVASPQGRQASFVFSVEPPLLEQLNNRDRELVLTLRFVPPTL</sequence>
<dbReference type="OrthoDB" id="280947at2"/>
<accession>A0A1I3BDA0</accession>
<evidence type="ECO:0000256" key="1">
    <source>
        <dbReference type="SAM" id="SignalP"/>
    </source>
</evidence>
<protein>
    <recommendedName>
        <fullName evidence="4">Soil-associated protein, TIGR03435 family</fullName>
    </recommendedName>
</protein>
<reference evidence="3" key="1">
    <citation type="submission" date="2016-10" db="EMBL/GenBank/DDBJ databases">
        <authorList>
            <person name="Varghese N."/>
            <person name="Submissions S."/>
        </authorList>
    </citation>
    <scope>NUCLEOTIDE SEQUENCE [LARGE SCALE GENOMIC DNA]</scope>
    <source>
        <strain evidence="3">DSM 26348</strain>
    </source>
</reference>
<dbReference type="AlphaFoldDB" id="A0A1I3BDA0"/>
<evidence type="ECO:0000313" key="2">
    <source>
        <dbReference type="EMBL" id="SFH60273.1"/>
    </source>
</evidence>
<keyword evidence="1" id="KW-0732">Signal</keyword>
<dbReference type="EMBL" id="FOQD01000001">
    <property type="protein sequence ID" value="SFH60273.1"/>
    <property type="molecule type" value="Genomic_DNA"/>
</dbReference>